<keyword evidence="1" id="KW-0472">Membrane</keyword>
<evidence type="ECO:0000256" key="1">
    <source>
        <dbReference type="SAM" id="Phobius"/>
    </source>
</evidence>
<keyword evidence="1" id="KW-1133">Transmembrane helix</keyword>
<accession>A0A6C0QNH9</accession>
<keyword evidence="1" id="KW-0812">Transmembrane</keyword>
<gene>
    <name evidence="2" type="ORF">ERICV_00945</name>
</gene>
<protein>
    <submittedName>
        <fullName evidence="2">Uncharacterized protein</fullName>
    </submittedName>
</protein>
<dbReference type="EMBL" id="CP019717">
    <property type="protein sequence ID" value="QHZ50120.1"/>
    <property type="molecule type" value="Genomic_DNA"/>
</dbReference>
<proteinExistence type="predicted"/>
<dbReference type="AlphaFoldDB" id="A0A6C0QNH9"/>
<name>A0A6C0QNH9_9BACL</name>
<feature type="transmembrane region" description="Helical" evidence="1">
    <location>
        <begin position="6"/>
        <end position="25"/>
    </location>
</feature>
<sequence length="77" mass="8678">MITCIATRPSVVFLFCFYSIIIYNIHRSYFIVRSSTGKSKANTIIGNPPLGVKEYVLTIEQGDTSECHASFKFIPIE</sequence>
<dbReference type="Proteomes" id="UP000464330">
    <property type="component" value="Chromosome"/>
</dbReference>
<organism evidence="2 3">
    <name type="scientific">Paenibacillus larvae subsp. larvae</name>
    <dbReference type="NCBI Taxonomy" id="147375"/>
    <lineage>
        <taxon>Bacteria</taxon>
        <taxon>Bacillati</taxon>
        <taxon>Bacillota</taxon>
        <taxon>Bacilli</taxon>
        <taxon>Bacillales</taxon>
        <taxon>Paenibacillaceae</taxon>
        <taxon>Paenibacillus</taxon>
    </lineage>
</organism>
<evidence type="ECO:0000313" key="3">
    <source>
        <dbReference type="Proteomes" id="UP000464330"/>
    </source>
</evidence>
<evidence type="ECO:0000313" key="2">
    <source>
        <dbReference type="EMBL" id="QHZ50120.1"/>
    </source>
</evidence>
<reference evidence="2 3" key="1">
    <citation type="journal article" date="2020" name="Int. J. Med. Microbiol.">
        <title>Discovery of Paenibacillus larvae ERIC V: Phenotypic and genomic comparison to genotypes ERIC I-IV reveal different inventories of virulence factors which correlate with epidemiological prevalences of American Foulbrood.</title>
        <authorList>
            <person name="Beims H."/>
            <person name="Bunk B."/>
            <person name="Erler S."/>
            <person name="Mohr K.I."/>
            <person name="Sproer C."/>
            <person name="Pradella S."/>
            <person name="Gunther G."/>
            <person name="Rohde M."/>
            <person name="von der Ohe W."/>
            <person name="Steinert M."/>
        </authorList>
    </citation>
    <scope>NUCLEOTIDE SEQUENCE [LARGE SCALE GENOMIC DNA]</scope>
    <source>
        <strain evidence="2">Eric_V</strain>
    </source>
</reference>